<dbReference type="Proteomes" id="UP000230025">
    <property type="component" value="Unassembled WGS sequence"/>
</dbReference>
<dbReference type="Pfam" id="PF00263">
    <property type="entry name" value="Secretin"/>
    <property type="match status" value="1"/>
</dbReference>
<dbReference type="PANTHER" id="PTHR30332:SF24">
    <property type="entry name" value="SECRETIN GSPD-RELATED"/>
    <property type="match status" value="1"/>
</dbReference>
<comment type="subcellular location">
    <subcellularLocation>
        <location evidence="1">Membrane</location>
    </subcellularLocation>
</comment>
<dbReference type="InterPro" id="IPR004845">
    <property type="entry name" value="T2SS_GspD_CS"/>
</dbReference>
<evidence type="ECO:0000256" key="3">
    <source>
        <dbReference type="ARBA" id="ARBA00023136"/>
    </source>
</evidence>
<evidence type="ECO:0000313" key="6">
    <source>
        <dbReference type="EMBL" id="PIW33110.1"/>
    </source>
</evidence>
<dbReference type="PANTHER" id="PTHR30332">
    <property type="entry name" value="PROBABLE GENERAL SECRETION PATHWAY PROTEIN D"/>
    <property type="match status" value="1"/>
</dbReference>
<organism evidence="6 7">
    <name type="scientific">bacterium (Candidatus Ratteibacteria) CG15_BIG_FIL_POST_REV_8_21_14_020_41_12</name>
    <dbReference type="NCBI Taxonomy" id="2014291"/>
    <lineage>
        <taxon>Bacteria</taxon>
        <taxon>Candidatus Ratteibacteria</taxon>
    </lineage>
</organism>
<proteinExistence type="inferred from homology"/>
<dbReference type="InterPro" id="IPR001775">
    <property type="entry name" value="GspD/PilQ"/>
</dbReference>
<dbReference type="InterPro" id="IPR004846">
    <property type="entry name" value="T2SS/T3SS_dom"/>
</dbReference>
<name>A0A2M7GY63_9BACT</name>
<dbReference type="InterPro" id="IPR050810">
    <property type="entry name" value="Bact_Secretion_Sys_Channel"/>
</dbReference>
<dbReference type="AlphaFoldDB" id="A0A2M7GY63"/>
<keyword evidence="2" id="KW-0732">Signal</keyword>
<gene>
    <name evidence="6" type="ORF">COW28_04580</name>
</gene>
<dbReference type="GO" id="GO:0015627">
    <property type="term" value="C:type II protein secretion system complex"/>
    <property type="evidence" value="ECO:0007669"/>
    <property type="project" value="TreeGrafter"/>
</dbReference>
<evidence type="ECO:0000259" key="5">
    <source>
        <dbReference type="Pfam" id="PF00263"/>
    </source>
</evidence>
<evidence type="ECO:0000256" key="1">
    <source>
        <dbReference type="ARBA" id="ARBA00004370"/>
    </source>
</evidence>
<protein>
    <recommendedName>
        <fullName evidence="5">Type II/III secretion system secretin-like domain-containing protein</fullName>
    </recommendedName>
</protein>
<evidence type="ECO:0000313" key="7">
    <source>
        <dbReference type="Proteomes" id="UP000230025"/>
    </source>
</evidence>
<evidence type="ECO:0000256" key="2">
    <source>
        <dbReference type="ARBA" id="ARBA00022729"/>
    </source>
</evidence>
<evidence type="ECO:0000256" key="4">
    <source>
        <dbReference type="RuleBase" id="RU004003"/>
    </source>
</evidence>
<dbReference type="PROSITE" id="PS00875">
    <property type="entry name" value="T2SP_D"/>
    <property type="match status" value="1"/>
</dbReference>
<comment type="caution">
    <text evidence="6">The sequence shown here is derived from an EMBL/GenBank/DDBJ whole genome shotgun (WGS) entry which is preliminary data.</text>
</comment>
<comment type="similarity">
    <text evidence="4">Belongs to the bacterial secretin family.</text>
</comment>
<dbReference type="GO" id="GO:0009306">
    <property type="term" value="P:protein secretion"/>
    <property type="evidence" value="ECO:0007669"/>
    <property type="project" value="InterPro"/>
</dbReference>
<dbReference type="EMBL" id="PFFY01000214">
    <property type="protein sequence ID" value="PIW33110.1"/>
    <property type="molecule type" value="Genomic_DNA"/>
</dbReference>
<dbReference type="GO" id="GO:0016020">
    <property type="term" value="C:membrane"/>
    <property type="evidence" value="ECO:0007669"/>
    <property type="project" value="UniProtKB-SubCell"/>
</dbReference>
<dbReference type="PRINTS" id="PR00811">
    <property type="entry name" value="BCTERIALGSPD"/>
</dbReference>
<reference evidence="7" key="1">
    <citation type="submission" date="2017-09" db="EMBL/GenBank/DDBJ databases">
        <title>Depth-based differentiation of microbial function through sediment-hosted aquifers and enrichment of novel symbionts in the deep terrestrial subsurface.</title>
        <authorList>
            <person name="Probst A.J."/>
            <person name="Ladd B."/>
            <person name="Jarett J.K."/>
            <person name="Geller-Mcgrath D.E."/>
            <person name="Sieber C.M.K."/>
            <person name="Emerson J.B."/>
            <person name="Anantharaman K."/>
            <person name="Thomas B.C."/>
            <person name="Malmstrom R."/>
            <person name="Stieglmeier M."/>
            <person name="Klingl A."/>
            <person name="Woyke T."/>
            <person name="Ryan C.M."/>
            <person name="Banfield J.F."/>
        </authorList>
    </citation>
    <scope>NUCLEOTIDE SEQUENCE [LARGE SCALE GENOMIC DNA]</scope>
</reference>
<feature type="domain" description="Type II/III secretion system secretin-like" evidence="5">
    <location>
        <begin position="103"/>
        <end position="285"/>
    </location>
</feature>
<sequence length="312" mass="34043">RTNSVLIDVASSSEADKIENLIQSLDLPVSQVLIEAKLIEVVLSDENSLGIDWEMASQVISEIEPTTTLTGPIFGRASSSLVPVSGVFSFAISNKRVNAVIVAVSKQGNAHALSQPRILTLDGKEAKIEIIEEVPFVSGVTVTSTTSGGVTTYSYSYTIETRSDIGITLTVTPRIQKDRSVNLHLDIKEIRIVDYLELPISAEAEAIGVRSRTPHTADRITTQDVVVWDGQTLILGGMISTRKSTIVSKVPFLGNIPLLGHLFKKTAYEDTRTELVIFLTPYVIRSFGEGKMLTNEEKEIEKQPSAGIIEKF</sequence>
<accession>A0A2M7GY63</accession>
<feature type="non-terminal residue" evidence="6">
    <location>
        <position position="1"/>
    </location>
</feature>
<keyword evidence="3" id="KW-0472">Membrane</keyword>